<sequence length="93" mass="10150">MATVTTRAIIIAAPLIRVRPVVDSVNEQLVKACEEFTLSELPPVLPDGAPRTRLMVRGHQQSNQPPGLTVSQELLRSIRDHAEGRLNGNFLAA</sequence>
<name>F5XK24_MICPN</name>
<accession>F5XK24</accession>
<evidence type="ECO:0000313" key="1">
    <source>
        <dbReference type="EMBL" id="BAK33520.1"/>
    </source>
</evidence>
<proteinExistence type="predicted"/>
<dbReference type="KEGG" id="mph:MLP_05060"/>
<gene>
    <name evidence="1" type="ordered locus">MLP_05060</name>
</gene>
<keyword evidence="2" id="KW-1185">Reference proteome</keyword>
<evidence type="ECO:0000313" key="2">
    <source>
        <dbReference type="Proteomes" id="UP000007947"/>
    </source>
</evidence>
<dbReference type="RefSeq" id="WP_013861409.1">
    <property type="nucleotide sequence ID" value="NC_015635.1"/>
</dbReference>
<dbReference type="STRING" id="1032480.MLP_05060"/>
<organism evidence="1 2">
    <name type="scientific">Microlunatus phosphovorus (strain ATCC 700054 / DSM 10555 / JCM 9379 / NBRC 101784 / NCIMB 13414 / VKM Ac-1990 / NM-1)</name>
    <dbReference type="NCBI Taxonomy" id="1032480"/>
    <lineage>
        <taxon>Bacteria</taxon>
        <taxon>Bacillati</taxon>
        <taxon>Actinomycetota</taxon>
        <taxon>Actinomycetes</taxon>
        <taxon>Propionibacteriales</taxon>
        <taxon>Propionibacteriaceae</taxon>
        <taxon>Microlunatus</taxon>
    </lineage>
</organism>
<dbReference type="HOGENOM" id="CLU_2396382_0_0_11"/>
<dbReference type="Proteomes" id="UP000007947">
    <property type="component" value="Chromosome"/>
</dbReference>
<protein>
    <submittedName>
        <fullName evidence="1">Uncharacterized protein</fullName>
    </submittedName>
</protein>
<dbReference type="AlphaFoldDB" id="F5XK24"/>
<reference evidence="1 2" key="1">
    <citation type="submission" date="2011-05" db="EMBL/GenBank/DDBJ databases">
        <title>Whole genome sequence of Microlunatus phosphovorus NM-1.</title>
        <authorList>
            <person name="Hosoyama A."/>
            <person name="Sasaki K."/>
            <person name="Harada T."/>
            <person name="Igarashi R."/>
            <person name="Kawakoshi A."/>
            <person name="Sasagawa M."/>
            <person name="Fukada J."/>
            <person name="Nakamura S."/>
            <person name="Katano Y."/>
            <person name="Hanada S."/>
            <person name="Kamagata Y."/>
            <person name="Nakamura N."/>
            <person name="Yamazaki S."/>
            <person name="Fujita N."/>
        </authorList>
    </citation>
    <scope>NUCLEOTIDE SEQUENCE [LARGE SCALE GENOMIC DNA]</scope>
    <source>
        <strain evidence="2">ATCC 700054 / DSM 10555 / JCM 9379 / NBRC 101784 / NCIMB 13414 / VKM Ac-1990 / NM-1</strain>
    </source>
</reference>
<dbReference type="EMBL" id="AP012204">
    <property type="protein sequence ID" value="BAK33520.1"/>
    <property type="molecule type" value="Genomic_DNA"/>
</dbReference>